<accession>A0A7J7D7B4</accession>
<dbReference type="PANTHER" id="PTHR13780">
    <property type="entry name" value="AMP-ACTIVATED PROTEIN KINASE, GAMMA REGULATORY SUBUNIT"/>
    <property type="match status" value="1"/>
</dbReference>
<dbReference type="PROSITE" id="PS51371">
    <property type="entry name" value="CBS"/>
    <property type="match status" value="1"/>
</dbReference>
<comment type="caution">
    <text evidence="5">The sequence shown here is derived from an EMBL/GenBank/DDBJ whole genome shotgun (WGS) entry which is preliminary data.</text>
</comment>
<dbReference type="AlphaFoldDB" id="A0A7J7D7B4"/>
<dbReference type="OrthoDB" id="681454at2759"/>
<proteinExistence type="predicted"/>
<evidence type="ECO:0000256" key="2">
    <source>
        <dbReference type="ARBA" id="ARBA00023122"/>
    </source>
</evidence>
<name>A0A7J7D7B4_TRIWF</name>
<keyword evidence="6" id="KW-1185">Reference proteome</keyword>
<dbReference type="EMBL" id="JAAARO010000009">
    <property type="protein sequence ID" value="KAF5742270.1"/>
    <property type="molecule type" value="Genomic_DNA"/>
</dbReference>
<organism evidence="5 6">
    <name type="scientific">Tripterygium wilfordii</name>
    <name type="common">Thunder God vine</name>
    <dbReference type="NCBI Taxonomy" id="458696"/>
    <lineage>
        <taxon>Eukaryota</taxon>
        <taxon>Viridiplantae</taxon>
        <taxon>Streptophyta</taxon>
        <taxon>Embryophyta</taxon>
        <taxon>Tracheophyta</taxon>
        <taxon>Spermatophyta</taxon>
        <taxon>Magnoliopsida</taxon>
        <taxon>eudicotyledons</taxon>
        <taxon>Gunneridae</taxon>
        <taxon>Pentapetalae</taxon>
        <taxon>rosids</taxon>
        <taxon>fabids</taxon>
        <taxon>Celastrales</taxon>
        <taxon>Celastraceae</taxon>
        <taxon>Tripterygium</taxon>
    </lineage>
</organism>
<dbReference type="InterPro" id="IPR046342">
    <property type="entry name" value="CBS_dom_sf"/>
</dbReference>
<evidence type="ECO:0000259" key="4">
    <source>
        <dbReference type="PROSITE" id="PS51371"/>
    </source>
</evidence>
<dbReference type="GO" id="GO:0005737">
    <property type="term" value="C:cytoplasm"/>
    <property type="evidence" value="ECO:0007669"/>
    <property type="project" value="TreeGrafter"/>
</dbReference>
<dbReference type="InterPro" id="IPR050511">
    <property type="entry name" value="AMPK_gamma/SDS23_families"/>
</dbReference>
<dbReference type="Proteomes" id="UP000593562">
    <property type="component" value="Unassembled WGS sequence"/>
</dbReference>
<sequence length="376" mass="40759">MAVSLVSHEVSDLCIGKPVLRSLSVSATVGDALSALKRLGESYLSVWSCDHGSLRSRKIVSAEEECRCVGKVCMVDVISFLAKEDNLSNPGAALQSSVSVLIPKEAAALVRHLEPHASLLEAIDLILEGAQNLVIPIQGPESRRKKLLLKPSPNLHNKREYCWLTQEDVIRFLLNSIGLFCPAPIQSIDSLNIVDTESIFAVHHDDPAASALPMIFQSAITQTSVAVVDSENKIVGEISPFTLNSCDEIVSAAMATLTAGELMAFMDCGGPEDLIQVVKERLEHMNLSAALELMEEDSGISSSSDEEFGLGRSGKSGVRRSETIVCHPWSSLVAVMIQALSHRLSYVWVIEENGTLAGIVTFSGMMKVFRERLKSM</sequence>
<dbReference type="InParanoid" id="A0A7J7D7B4"/>
<evidence type="ECO:0000256" key="3">
    <source>
        <dbReference type="PROSITE-ProRule" id="PRU00703"/>
    </source>
</evidence>
<reference evidence="5 6" key="1">
    <citation type="journal article" date="2020" name="Nat. Commun.">
        <title>Genome of Tripterygium wilfordii and identification of cytochrome P450 involved in triptolide biosynthesis.</title>
        <authorList>
            <person name="Tu L."/>
            <person name="Su P."/>
            <person name="Zhang Z."/>
            <person name="Gao L."/>
            <person name="Wang J."/>
            <person name="Hu T."/>
            <person name="Zhou J."/>
            <person name="Zhang Y."/>
            <person name="Zhao Y."/>
            <person name="Liu Y."/>
            <person name="Song Y."/>
            <person name="Tong Y."/>
            <person name="Lu Y."/>
            <person name="Yang J."/>
            <person name="Xu C."/>
            <person name="Jia M."/>
            <person name="Peters R.J."/>
            <person name="Huang L."/>
            <person name="Gao W."/>
        </authorList>
    </citation>
    <scope>NUCLEOTIDE SEQUENCE [LARGE SCALE GENOMIC DNA]</scope>
    <source>
        <strain evidence="6">cv. XIE 37</strain>
        <tissue evidence="5">Leaf</tissue>
    </source>
</reference>
<dbReference type="Gene3D" id="3.10.580.10">
    <property type="entry name" value="CBS-domain"/>
    <property type="match status" value="1"/>
</dbReference>
<evidence type="ECO:0000256" key="1">
    <source>
        <dbReference type="ARBA" id="ARBA00022737"/>
    </source>
</evidence>
<dbReference type="SUPFAM" id="SSF54631">
    <property type="entry name" value="CBS-domain pair"/>
    <property type="match status" value="1"/>
</dbReference>
<dbReference type="GO" id="GO:0005634">
    <property type="term" value="C:nucleus"/>
    <property type="evidence" value="ECO:0007669"/>
    <property type="project" value="TreeGrafter"/>
</dbReference>
<dbReference type="PANTHER" id="PTHR13780:SF39">
    <property type="entry name" value="CBS DOMAIN-CONTAINING PROTEIN CBSX5-LIKE"/>
    <property type="match status" value="1"/>
</dbReference>
<feature type="domain" description="CBS" evidence="4">
    <location>
        <begin position="318"/>
        <end position="375"/>
    </location>
</feature>
<keyword evidence="1" id="KW-0677">Repeat</keyword>
<evidence type="ECO:0000313" key="6">
    <source>
        <dbReference type="Proteomes" id="UP000593562"/>
    </source>
</evidence>
<evidence type="ECO:0000313" key="5">
    <source>
        <dbReference type="EMBL" id="KAF5742270.1"/>
    </source>
</evidence>
<protein>
    <submittedName>
        <fullName evidence="5">CBS domain-containing protein</fullName>
    </submittedName>
</protein>
<gene>
    <name evidence="5" type="ORF">HS088_TW09G00314</name>
</gene>
<dbReference type="InterPro" id="IPR000644">
    <property type="entry name" value="CBS_dom"/>
</dbReference>
<keyword evidence="2 3" id="KW-0129">CBS domain</keyword>